<organism evidence="3 4">
    <name type="scientific">Monosporascus ibericus</name>
    <dbReference type="NCBI Taxonomy" id="155417"/>
    <lineage>
        <taxon>Eukaryota</taxon>
        <taxon>Fungi</taxon>
        <taxon>Dikarya</taxon>
        <taxon>Ascomycota</taxon>
        <taxon>Pezizomycotina</taxon>
        <taxon>Sordariomycetes</taxon>
        <taxon>Xylariomycetidae</taxon>
        <taxon>Xylariales</taxon>
        <taxon>Xylariales incertae sedis</taxon>
        <taxon>Monosporascus</taxon>
    </lineage>
</organism>
<dbReference type="Gene3D" id="2.130.10.30">
    <property type="entry name" value="Regulator of chromosome condensation 1/beta-lactamase-inhibitor protein II"/>
    <property type="match status" value="1"/>
</dbReference>
<dbReference type="InterPro" id="IPR009091">
    <property type="entry name" value="RCC1/BLIP-II"/>
</dbReference>
<dbReference type="EMBL" id="QJNU01001591">
    <property type="protein sequence ID" value="RYO74188.1"/>
    <property type="molecule type" value="Genomic_DNA"/>
</dbReference>
<keyword evidence="4" id="KW-1185">Reference proteome</keyword>
<evidence type="ECO:0000256" key="2">
    <source>
        <dbReference type="SAM" id="MobiDB-lite"/>
    </source>
</evidence>
<evidence type="ECO:0000256" key="1">
    <source>
        <dbReference type="PROSITE-ProRule" id="PRU00235"/>
    </source>
</evidence>
<proteinExistence type="predicted"/>
<gene>
    <name evidence="3" type="ORF">DL764_010942</name>
</gene>
<dbReference type="OrthoDB" id="5370059at2759"/>
<feature type="repeat" description="RCC1" evidence="1">
    <location>
        <begin position="142"/>
        <end position="199"/>
    </location>
</feature>
<feature type="region of interest" description="Disordered" evidence="2">
    <location>
        <begin position="230"/>
        <end position="256"/>
    </location>
</feature>
<accession>A0A4Q4STP4</accession>
<dbReference type="Proteomes" id="UP000293360">
    <property type="component" value="Unassembled WGS sequence"/>
</dbReference>
<sequence length="280" mass="31188">MLKLHCVRKLKYKNCAFEYFLVCFPIYLEHDNGPTWPMNMELYAAGFNAWRQLEFNDPSDYSKEPDDIQSFRSVLKDRSVVDRPYAFLTCTFVWHEEEELVKEYSSLSLAEIGQAQASYPGLDGIVQLVAYETGFAVLSMQGDVMTWGDERYAASLGREVTQESPAEYPGAVRELEQLPTGKIKKIVAGGYVLLGLTEGNDLYAWGGHPGRPALIEGISGSPTPVVVEEHDVRDSGPTGRENNILDKSSDTPQGGAVCDSGWGRDSEFIHIDETSNFLIL</sequence>
<dbReference type="AlphaFoldDB" id="A0A4Q4STP4"/>
<dbReference type="SUPFAM" id="SSF50985">
    <property type="entry name" value="RCC1/BLIP-II"/>
    <property type="match status" value="1"/>
</dbReference>
<dbReference type="STRING" id="155417.A0A4Q4STP4"/>
<evidence type="ECO:0000313" key="3">
    <source>
        <dbReference type="EMBL" id="RYO74188.1"/>
    </source>
</evidence>
<evidence type="ECO:0000313" key="4">
    <source>
        <dbReference type="Proteomes" id="UP000293360"/>
    </source>
</evidence>
<comment type="caution">
    <text evidence="3">The sequence shown here is derived from an EMBL/GenBank/DDBJ whole genome shotgun (WGS) entry which is preliminary data.</text>
</comment>
<dbReference type="PROSITE" id="PS50012">
    <property type="entry name" value="RCC1_3"/>
    <property type="match status" value="1"/>
</dbReference>
<protein>
    <submittedName>
        <fullName evidence="3">Uncharacterized protein</fullName>
    </submittedName>
</protein>
<reference evidence="3 4" key="1">
    <citation type="submission" date="2018-06" db="EMBL/GenBank/DDBJ databases">
        <title>Complete Genomes of Monosporascus.</title>
        <authorList>
            <person name="Robinson A.J."/>
            <person name="Natvig D.O."/>
        </authorList>
    </citation>
    <scope>NUCLEOTIDE SEQUENCE [LARGE SCALE GENOMIC DNA]</scope>
    <source>
        <strain evidence="3 4">CBS 110550</strain>
    </source>
</reference>
<name>A0A4Q4STP4_9PEZI</name>
<dbReference type="InterPro" id="IPR000408">
    <property type="entry name" value="Reg_chr_condens"/>
</dbReference>